<dbReference type="Proteomes" id="UP000003561">
    <property type="component" value="Unassembled WGS sequence"/>
</dbReference>
<protein>
    <submittedName>
        <fullName evidence="1">Uncharacterized protein</fullName>
    </submittedName>
</protein>
<comment type="caution">
    <text evidence="1">The sequence shown here is derived from an EMBL/GenBank/DDBJ whole genome shotgun (WGS) entry which is preliminary data.</text>
</comment>
<gene>
    <name evidence="1" type="ORF">ROSEINA2194_00201</name>
</gene>
<dbReference type="EMBL" id="ACFY01000007">
    <property type="protein sequence ID" value="EEG95924.1"/>
    <property type="molecule type" value="Genomic_DNA"/>
</dbReference>
<reference evidence="1 2" key="1">
    <citation type="submission" date="2009-02" db="EMBL/GenBank/DDBJ databases">
        <authorList>
            <person name="Fulton L."/>
            <person name="Clifton S."/>
            <person name="Fulton B."/>
            <person name="Xu J."/>
            <person name="Minx P."/>
            <person name="Pepin K.H."/>
            <person name="Johnson M."/>
            <person name="Bhonagiri V."/>
            <person name="Nash W.E."/>
            <person name="Mardis E.R."/>
            <person name="Wilson R.K."/>
        </authorList>
    </citation>
    <scope>NUCLEOTIDE SEQUENCE [LARGE SCALE GENOMIC DNA]</scope>
    <source>
        <strain evidence="1 2">DSM 16841</strain>
    </source>
</reference>
<sequence length="49" mass="5367">MCIAGRKTRNHTTTKSDVFLASIASQLTFIVAYAINCPQCIRSLKPLIA</sequence>
<dbReference type="AlphaFoldDB" id="C0FNA7"/>
<name>C0FNA7_9FIRM</name>
<reference evidence="1 2" key="2">
    <citation type="submission" date="2009-03" db="EMBL/GenBank/DDBJ databases">
        <title>Draft genome sequence of Roseburia inulinivorans (DSM 16841).</title>
        <authorList>
            <person name="Sudarsanam P."/>
            <person name="Ley R."/>
            <person name="Guruge J."/>
            <person name="Turnbaugh P.J."/>
            <person name="Mahowald M."/>
            <person name="Liep D."/>
            <person name="Gordon J."/>
        </authorList>
    </citation>
    <scope>NUCLEOTIDE SEQUENCE [LARGE SCALE GENOMIC DNA]</scope>
    <source>
        <strain evidence="1 2">DSM 16841</strain>
    </source>
</reference>
<accession>C0FNA7</accession>
<proteinExistence type="predicted"/>
<evidence type="ECO:0000313" key="1">
    <source>
        <dbReference type="EMBL" id="EEG95924.1"/>
    </source>
</evidence>
<organism evidence="1 2">
    <name type="scientific">Roseburia inulinivorans DSM 16841</name>
    <dbReference type="NCBI Taxonomy" id="622312"/>
    <lineage>
        <taxon>Bacteria</taxon>
        <taxon>Bacillati</taxon>
        <taxon>Bacillota</taxon>
        <taxon>Clostridia</taxon>
        <taxon>Lachnospirales</taxon>
        <taxon>Lachnospiraceae</taxon>
        <taxon>Roseburia</taxon>
    </lineage>
</organism>
<evidence type="ECO:0000313" key="2">
    <source>
        <dbReference type="Proteomes" id="UP000003561"/>
    </source>
</evidence>